<proteinExistence type="predicted"/>
<organism evidence="1 2">
    <name type="scientific">Hamiltosporidium tvaerminnensis</name>
    <dbReference type="NCBI Taxonomy" id="1176355"/>
    <lineage>
        <taxon>Eukaryota</taxon>
        <taxon>Fungi</taxon>
        <taxon>Fungi incertae sedis</taxon>
        <taxon>Microsporidia</taxon>
        <taxon>Dubosqiidae</taxon>
        <taxon>Hamiltosporidium</taxon>
    </lineage>
</organism>
<gene>
    <name evidence="1" type="ORF">CWI38_0856p0010</name>
</gene>
<name>A0A4Q9LUG2_9MICR</name>
<dbReference type="Proteomes" id="UP000292282">
    <property type="component" value="Unassembled WGS sequence"/>
</dbReference>
<accession>A0A4Q9LUG2</accession>
<reference evidence="1 2" key="1">
    <citation type="submission" date="2017-12" db="EMBL/GenBank/DDBJ databases">
        <authorList>
            <person name="Pombert J.-F."/>
            <person name="Haag K.L."/>
            <person name="Ebert D."/>
        </authorList>
    </citation>
    <scope>NUCLEOTIDE SEQUENCE [LARGE SCALE GENOMIC DNA]</scope>
    <source>
        <strain evidence="1">IL-G-3</strain>
    </source>
</reference>
<dbReference type="VEuPathDB" id="MicrosporidiaDB:CWI38_0856p0010"/>
<dbReference type="AlphaFoldDB" id="A0A4Q9LUG2"/>
<sequence length="294" mass="35312">MDYSTSSFASLFQENIFTGKIKIFEFLDLKYKLWEISCQIGCFIEFFDISIIFEELDLNEFKVKGTFFERNIRKIIINDSKINSSFLEDILDLYKLKRLKIFESEISLEKTMNINNNTIECFIYRAKCHESCRYFYELVNLMTNLKRINFLMDRRINLRWPDAVKINIRHFEFLDVFLYKEYIDISEMKLLSNFEPKELLHLSAKCETGSLKCLFSRNNFSQVKKLNLSRFVIGNEDVKVFKNNLNSENIKFFYINLRLISISDLFCNAKDYNIKYIYLSNIYVSNQIWNLFLN</sequence>
<evidence type="ECO:0000313" key="2">
    <source>
        <dbReference type="Proteomes" id="UP000292282"/>
    </source>
</evidence>
<keyword evidence="2" id="KW-1185">Reference proteome</keyword>
<comment type="caution">
    <text evidence="1">The sequence shown here is derived from an EMBL/GenBank/DDBJ whole genome shotgun (WGS) entry which is preliminary data.</text>
</comment>
<evidence type="ECO:0000313" key="1">
    <source>
        <dbReference type="EMBL" id="TBU12194.1"/>
    </source>
</evidence>
<protein>
    <submittedName>
        <fullName evidence="1">Uncharacterized protein</fullName>
    </submittedName>
</protein>
<dbReference type="EMBL" id="PITK01000856">
    <property type="protein sequence ID" value="TBU12194.1"/>
    <property type="molecule type" value="Genomic_DNA"/>
</dbReference>